<protein>
    <recommendedName>
        <fullName evidence="6">F5/8 type C domain-containing protein</fullName>
    </recommendedName>
</protein>
<keyword evidence="3" id="KW-0677">Repeat</keyword>
<evidence type="ECO:0000313" key="7">
    <source>
        <dbReference type="EMBL" id="KAJ7379875.1"/>
    </source>
</evidence>
<evidence type="ECO:0000256" key="5">
    <source>
        <dbReference type="ARBA" id="ARBA00023136"/>
    </source>
</evidence>
<feature type="domain" description="F5/8 type C" evidence="6">
    <location>
        <begin position="42"/>
        <end position="192"/>
    </location>
</feature>
<comment type="caution">
    <text evidence="7">The sequence shown here is derived from an EMBL/GenBank/DDBJ whole genome shotgun (WGS) entry which is preliminary data.</text>
</comment>
<dbReference type="Proteomes" id="UP001163046">
    <property type="component" value="Unassembled WGS sequence"/>
</dbReference>
<dbReference type="AlphaFoldDB" id="A0A9X0CY57"/>
<keyword evidence="8" id="KW-1185">Reference proteome</keyword>
<name>A0A9X0CY57_9CNID</name>
<evidence type="ECO:0000259" key="6">
    <source>
        <dbReference type="PROSITE" id="PS50022"/>
    </source>
</evidence>
<dbReference type="OrthoDB" id="5964378at2759"/>
<dbReference type="GO" id="GO:0005261">
    <property type="term" value="F:monoatomic cation channel activity"/>
    <property type="evidence" value="ECO:0007669"/>
    <property type="project" value="TreeGrafter"/>
</dbReference>
<dbReference type="GO" id="GO:0005886">
    <property type="term" value="C:plasma membrane"/>
    <property type="evidence" value="ECO:0007669"/>
    <property type="project" value="TreeGrafter"/>
</dbReference>
<sequence>MKRNTRKDTLEIMAFFRIIIALVTLTLTTAMAQKTATPSDETESEALGITSGKIAMDKFTTLSYHNFETYPSEAKLNSSGGYRAKKDDAIEDKFVRVEFNNETVLTGVATQGFGDPDIEEWVTQYYVKFTRQRSDVQGFIKDSYGRPKLFQGNRNSDTIVRNNFEAENVKQVFIEPDAAHINVALRFELYGCTMKRTVVLYFRWTNENCTLEMLMDKKSDGFRNIEAKLANEARQISSLPGVQVVKLEHLRPGSLIVEFKVGVQDSQVKQMIAGAKQLLKSSTKFDPNYFAVKDPQAGKSSCKTPNITLSSLPRNPNIALTILRSSSYMVKAFISSQTQQKAHVTWKIAQLRNSHKAKVDEKSAFKSASIVTVEVDLMNTTTIEREILNRTLEYGVYYIEVMVTIESKNSTDCINYNYGFLRIRETPLHAVMSTKPPLGSILKGYHRHVELDASRSFDPDVKNPDESGLKYTWLCARNGEKFGNTALLPIVKPHGSGEVSNGKGCYGTGPGKLNFTGPSATLFLDHMEAEKSYVIQLIVEKDNRKKTVSYEFVLKTSNSFVLEIRCKRNCKQKVNPKEKMAFEGICFGDVCKQTNTRFSWSLYRNRNDGTFESVKMGKNKDLSLLEIDGNVLQEGEEYQLQLRGSLTEEIKSSQTHTFVTNESPSGGNCTVDKFEGNVLVTNFTFTCFGWVDKDRDLIYQFGYTSSNGAHEILQESTLRSLRTNKLPLETPKKKILFEWASISRTSGEDLQSKVLKSR</sequence>
<organism evidence="7 8">
    <name type="scientific">Desmophyllum pertusum</name>
    <dbReference type="NCBI Taxonomy" id="174260"/>
    <lineage>
        <taxon>Eukaryota</taxon>
        <taxon>Metazoa</taxon>
        <taxon>Cnidaria</taxon>
        <taxon>Anthozoa</taxon>
        <taxon>Hexacorallia</taxon>
        <taxon>Scleractinia</taxon>
        <taxon>Caryophylliina</taxon>
        <taxon>Caryophylliidae</taxon>
        <taxon>Desmophyllum</taxon>
    </lineage>
</organism>
<keyword evidence="2" id="KW-0812">Transmembrane</keyword>
<dbReference type="SUPFAM" id="SSF49785">
    <property type="entry name" value="Galactose-binding domain-like"/>
    <property type="match status" value="1"/>
</dbReference>
<dbReference type="Gene3D" id="2.60.120.260">
    <property type="entry name" value="Galactose-binding domain-like"/>
    <property type="match status" value="1"/>
</dbReference>
<evidence type="ECO:0000256" key="1">
    <source>
        <dbReference type="ARBA" id="ARBA00004370"/>
    </source>
</evidence>
<evidence type="ECO:0000313" key="8">
    <source>
        <dbReference type="Proteomes" id="UP001163046"/>
    </source>
</evidence>
<evidence type="ECO:0000256" key="4">
    <source>
        <dbReference type="ARBA" id="ARBA00022989"/>
    </source>
</evidence>
<gene>
    <name evidence="7" type="ORF">OS493_012629</name>
</gene>
<keyword evidence="5" id="KW-0472">Membrane</keyword>
<dbReference type="EMBL" id="MU826355">
    <property type="protein sequence ID" value="KAJ7379875.1"/>
    <property type="molecule type" value="Genomic_DNA"/>
</dbReference>
<evidence type="ECO:0000256" key="2">
    <source>
        <dbReference type="ARBA" id="ARBA00022692"/>
    </source>
</evidence>
<dbReference type="InterPro" id="IPR000421">
    <property type="entry name" value="FA58C"/>
</dbReference>
<accession>A0A9X0CY57</accession>
<dbReference type="InterPro" id="IPR008979">
    <property type="entry name" value="Galactose-bd-like_sf"/>
</dbReference>
<dbReference type="PROSITE" id="PS01286">
    <property type="entry name" value="FA58C_2"/>
    <property type="match status" value="1"/>
</dbReference>
<dbReference type="Pfam" id="PF02010">
    <property type="entry name" value="REJ"/>
    <property type="match status" value="1"/>
</dbReference>
<dbReference type="PANTHER" id="PTHR46730">
    <property type="entry name" value="POLYCYSTIN-1"/>
    <property type="match status" value="1"/>
</dbReference>
<dbReference type="InterPro" id="IPR002859">
    <property type="entry name" value="PKD/REJ-like"/>
</dbReference>
<dbReference type="Pfam" id="PF00754">
    <property type="entry name" value="F5_F8_type_C"/>
    <property type="match status" value="1"/>
</dbReference>
<dbReference type="GO" id="GO:0006816">
    <property type="term" value="P:calcium ion transport"/>
    <property type="evidence" value="ECO:0007669"/>
    <property type="project" value="TreeGrafter"/>
</dbReference>
<comment type="subcellular location">
    <subcellularLocation>
        <location evidence="1">Membrane</location>
    </subcellularLocation>
</comment>
<proteinExistence type="predicted"/>
<evidence type="ECO:0000256" key="3">
    <source>
        <dbReference type="ARBA" id="ARBA00022737"/>
    </source>
</evidence>
<reference evidence="7" key="1">
    <citation type="submission" date="2023-01" db="EMBL/GenBank/DDBJ databases">
        <title>Genome assembly of the deep-sea coral Lophelia pertusa.</title>
        <authorList>
            <person name="Herrera S."/>
            <person name="Cordes E."/>
        </authorList>
    </citation>
    <scope>NUCLEOTIDE SEQUENCE</scope>
    <source>
        <strain evidence="7">USNM1676648</strain>
        <tissue evidence="7">Polyp</tissue>
    </source>
</reference>
<dbReference type="PANTHER" id="PTHR46730:SF1">
    <property type="entry name" value="PLAT DOMAIN-CONTAINING PROTEIN"/>
    <property type="match status" value="1"/>
</dbReference>
<dbReference type="PROSITE" id="PS50022">
    <property type="entry name" value="FA58C_3"/>
    <property type="match status" value="1"/>
</dbReference>
<keyword evidence="4" id="KW-1133">Transmembrane helix</keyword>